<keyword evidence="1" id="KW-0472">Membrane</keyword>
<keyword evidence="1" id="KW-0812">Transmembrane</keyword>
<dbReference type="RefSeq" id="WP_095177661.1">
    <property type="nucleotide sequence ID" value="NZ_CP173238.1"/>
</dbReference>
<feature type="transmembrane region" description="Helical" evidence="1">
    <location>
        <begin position="26"/>
        <end position="43"/>
    </location>
</feature>
<reference evidence="2 3" key="1">
    <citation type="submission" date="2018-06" db="EMBL/GenBank/DDBJ databases">
        <authorList>
            <consortium name="Pathogen Informatics"/>
            <person name="Doyle S."/>
        </authorList>
    </citation>
    <scope>NUCLEOTIDE SEQUENCE [LARGE SCALE GENOMIC DNA]</scope>
    <source>
        <strain evidence="2 3">NCTC13028</strain>
    </source>
</reference>
<keyword evidence="1" id="KW-1133">Transmembrane helix</keyword>
<evidence type="ECO:0000256" key="1">
    <source>
        <dbReference type="SAM" id="Phobius"/>
    </source>
</evidence>
<dbReference type="EMBL" id="UAWC01000001">
    <property type="protein sequence ID" value="SQB33461.1"/>
    <property type="molecule type" value="Genomic_DNA"/>
</dbReference>
<sequence>MIFIVYFIIFLLSIALIYYIKDISYILTFICTLLILFFILNPLKCIDSCLQGINLFFYKVFPSLFPFLVISNLILYSNGVGIYSKLFGKTLCHPLKLPTQCSFPLIVSALCGYPLGAKYSCDLYEEGLIDFNTCSRLLNIASNASPLFIVGTLGASMLKDKTLGYIFLASSYLSCFTMGIIMPNKSKIKDYYSNKKGSSFDMGTTLKNSIENAIKTSTLVGGFVTLFFILNEIIKNSIIFNAISNFTYNLFKIPNELTKGFILGILEITNGCNLISSSCISLDIKILVLGFLLGFSGICIIWQCNSFMTRLKFSTKYYVKHKIIQGIFCSIYSLLLYKYIYKKSPTFVFINSTPIGNKSIFIVLLLLLLPFIVFKYNEIKIK</sequence>
<feature type="transmembrane region" description="Helical" evidence="1">
    <location>
        <begin position="55"/>
        <end position="77"/>
    </location>
</feature>
<dbReference type="InterPro" id="IPR014226">
    <property type="entry name" value="Spore_IM_YlbJ"/>
</dbReference>
<organism evidence="2 3">
    <name type="scientific">Clostridium cochlearium</name>
    <dbReference type="NCBI Taxonomy" id="1494"/>
    <lineage>
        <taxon>Bacteria</taxon>
        <taxon>Bacillati</taxon>
        <taxon>Bacillota</taxon>
        <taxon>Clostridia</taxon>
        <taxon>Eubacteriales</taxon>
        <taxon>Clostridiaceae</taxon>
        <taxon>Clostridium</taxon>
    </lineage>
</organism>
<feature type="transmembrane region" description="Helical" evidence="1">
    <location>
        <begin position="5"/>
        <end position="20"/>
    </location>
</feature>
<evidence type="ECO:0000313" key="3">
    <source>
        <dbReference type="Proteomes" id="UP000250223"/>
    </source>
</evidence>
<proteinExistence type="predicted"/>
<dbReference type="NCBIfam" id="TIGR02871">
    <property type="entry name" value="spore_ylbJ"/>
    <property type="match status" value="1"/>
</dbReference>
<feature type="transmembrane region" description="Helical" evidence="1">
    <location>
        <begin position="360"/>
        <end position="377"/>
    </location>
</feature>
<evidence type="ECO:0000313" key="2">
    <source>
        <dbReference type="EMBL" id="SQB33461.1"/>
    </source>
</evidence>
<protein>
    <submittedName>
        <fullName evidence="2">Membrane spanning protein</fullName>
    </submittedName>
</protein>
<feature type="transmembrane region" description="Helical" evidence="1">
    <location>
        <begin position="323"/>
        <end position="340"/>
    </location>
</feature>
<feature type="transmembrane region" description="Helical" evidence="1">
    <location>
        <begin position="163"/>
        <end position="182"/>
    </location>
</feature>
<dbReference type="AlphaFoldDB" id="A0A239ZW28"/>
<name>A0A239ZW28_CLOCO</name>
<dbReference type="Proteomes" id="UP000250223">
    <property type="component" value="Unassembled WGS sequence"/>
</dbReference>
<gene>
    <name evidence="2" type="ORF">NCTC13028_00454</name>
</gene>
<accession>A0A239ZW28</accession>
<feature type="transmembrane region" description="Helical" evidence="1">
    <location>
        <begin position="212"/>
        <end position="230"/>
    </location>
</feature>
<feature type="transmembrane region" description="Helical" evidence="1">
    <location>
        <begin position="284"/>
        <end position="302"/>
    </location>
</feature>
<dbReference type="GeneID" id="70576969"/>